<accession>A0A556TY31</accession>
<name>A0A556TY31_BAGYA</name>
<dbReference type="Proteomes" id="UP000319801">
    <property type="component" value="Unassembled WGS sequence"/>
</dbReference>
<keyword evidence="2" id="KW-0418">Kinase</keyword>
<organism evidence="2 3">
    <name type="scientific">Bagarius yarrelli</name>
    <name type="common">Goonch</name>
    <name type="synonym">Bagrus yarrelli</name>
    <dbReference type="NCBI Taxonomy" id="175774"/>
    <lineage>
        <taxon>Eukaryota</taxon>
        <taxon>Metazoa</taxon>
        <taxon>Chordata</taxon>
        <taxon>Craniata</taxon>
        <taxon>Vertebrata</taxon>
        <taxon>Euteleostomi</taxon>
        <taxon>Actinopterygii</taxon>
        <taxon>Neopterygii</taxon>
        <taxon>Teleostei</taxon>
        <taxon>Ostariophysi</taxon>
        <taxon>Siluriformes</taxon>
        <taxon>Sisoridae</taxon>
        <taxon>Sisorinae</taxon>
        <taxon>Bagarius</taxon>
    </lineage>
</organism>
<feature type="region of interest" description="Disordered" evidence="1">
    <location>
        <begin position="49"/>
        <end position="70"/>
    </location>
</feature>
<evidence type="ECO:0000313" key="3">
    <source>
        <dbReference type="Proteomes" id="UP000319801"/>
    </source>
</evidence>
<dbReference type="OrthoDB" id="9946270at2759"/>
<feature type="compositionally biased region" description="Basic and acidic residues" evidence="1">
    <location>
        <begin position="18"/>
        <end position="27"/>
    </location>
</feature>
<gene>
    <name evidence="2" type="ORF">Baya_6358</name>
</gene>
<evidence type="ECO:0000256" key="1">
    <source>
        <dbReference type="SAM" id="MobiDB-lite"/>
    </source>
</evidence>
<dbReference type="GO" id="GO:0016301">
    <property type="term" value="F:kinase activity"/>
    <property type="evidence" value="ECO:0007669"/>
    <property type="project" value="UniProtKB-KW"/>
</dbReference>
<comment type="caution">
    <text evidence="2">The sequence shown here is derived from an EMBL/GenBank/DDBJ whole genome shotgun (WGS) entry which is preliminary data.</text>
</comment>
<keyword evidence="3" id="KW-1185">Reference proteome</keyword>
<feature type="region of interest" description="Disordered" evidence="1">
    <location>
        <begin position="1"/>
        <end position="27"/>
    </location>
</feature>
<dbReference type="EMBL" id="VCAZ01000028">
    <property type="protein sequence ID" value="TSL22062.1"/>
    <property type="molecule type" value="Genomic_DNA"/>
</dbReference>
<proteinExistence type="predicted"/>
<dbReference type="AlphaFoldDB" id="A0A556TY31"/>
<evidence type="ECO:0000313" key="2">
    <source>
        <dbReference type="EMBL" id="TSL22062.1"/>
    </source>
</evidence>
<sequence>MKRTENKQKRKLCSTEQHTSEGKDGKEVVVHPTLLFRKLSNPDLSTAAGKTKLQRQLSQDDSRARRSSMAAGLTDNPIIVSLDDLCLILSKTSIEGELKKRLCPSSPSPLPKILGCLVTCLSLKQRLKTVYLENGTMDDSSILRRRGLQLKTGSGFGLTATGPEHIAAQMVEALGLEDQDPSPVHAKLPLLGSYLSPPQAPYHG</sequence>
<keyword evidence="2" id="KW-0808">Transferase</keyword>
<protein>
    <submittedName>
        <fullName evidence="2">Microtubule-associated serine/threonine-protein kinase 2</fullName>
    </submittedName>
</protein>
<reference evidence="2 3" key="1">
    <citation type="journal article" date="2019" name="Genome Biol. Evol.">
        <title>Whole-Genome Sequencing of the Giant Devil Catfish, Bagarius yarrelli.</title>
        <authorList>
            <person name="Jiang W."/>
            <person name="Lv Y."/>
            <person name="Cheng L."/>
            <person name="Yang K."/>
            <person name="Chao B."/>
            <person name="Wang X."/>
            <person name="Li Y."/>
            <person name="Pan X."/>
            <person name="You X."/>
            <person name="Zhang Y."/>
            <person name="Yang J."/>
            <person name="Li J."/>
            <person name="Zhang X."/>
            <person name="Liu S."/>
            <person name="Sun C."/>
            <person name="Yang J."/>
            <person name="Shi Q."/>
        </authorList>
    </citation>
    <scope>NUCLEOTIDE SEQUENCE [LARGE SCALE GENOMIC DNA]</scope>
    <source>
        <strain evidence="2">JWS20170419001</strain>
        <tissue evidence="2">Muscle</tissue>
    </source>
</reference>